<accession>A0A238J418</accession>
<evidence type="ECO:0000313" key="3">
    <source>
        <dbReference type="Proteomes" id="UP000201838"/>
    </source>
</evidence>
<proteinExistence type="predicted"/>
<name>A0A238J418_9RHOB</name>
<reference evidence="3" key="1">
    <citation type="submission" date="2017-05" db="EMBL/GenBank/DDBJ databases">
        <authorList>
            <person name="Rodrigo-Torres L."/>
            <person name="Arahal R. D."/>
            <person name="Lucena T."/>
        </authorList>
    </citation>
    <scope>NUCLEOTIDE SEQUENCE [LARGE SCALE GENOMIC DNA]</scope>
    <source>
        <strain evidence="3">CECT 8489</strain>
    </source>
</reference>
<feature type="compositionally biased region" description="Basic and acidic residues" evidence="1">
    <location>
        <begin position="117"/>
        <end position="129"/>
    </location>
</feature>
<evidence type="ECO:0000256" key="1">
    <source>
        <dbReference type="SAM" id="MobiDB-lite"/>
    </source>
</evidence>
<feature type="region of interest" description="Disordered" evidence="1">
    <location>
        <begin position="197"/>
        <end position="223"/>
    </location>
</feature>
<dbReference type="EMBL" id="FXXQ01000010">
    <property type="protein sequence ID" value="SMX24710.1"/>
    <property type="molecule type" value="Genomic_DNA"/>
</dbReference>
<gene>
    <name evidence="2" type="ORF">BOA8489_02837</name>
</gene>
<dbReference type="AlphaFoldDB" id="A0A238J418"/>
<dbReference type="Proteomes" id="UP000201838">
    <property type="component" value="Unassembled WGS sequence"/>
</dbReference>
<evidence type="ECO:0000313" key="2">
    <source>
        <dbReference type="EMBL" id="SMX24710.1"/>
    </source>
</evidence>
<sequence>MSKTGTGQNVEDMLSSVRRLVSDELPRMPRAEVPKAPPALVLTESQRIEPPMSGHNSRRKSLEDRIAELEAAVAESSDDWEPDGSEDLEQHRPDHIVFRPSRAVTRPPALSPLRLSEPSRDDDKRDAKGINKPAEPIVLVEKTVAQPAAEAPAEDSVEALQAEVETALTEAVSSAIVGMAEDALTGDEAFEQALASAVGADDGSDSGAKEAPSEPVASPGQIDIADIRPMISSLIREELQGDLGERITRNVRKLVRQEIQRALTVREVE</sequence>
<protein>
    <submittedName>
        <fullName evidence="2">Uncharacterized protein</fullName>
    </submittedName>
</protein>
<feature type="compositionally biased region" description="Basic and acidic residues" evidence="1">
    <location>
        <begin position="88"/>
        <end position="97"/>
    </location>
</feature>
<feature type="compositionally biased region" description="Acidic residues" evidence="1">
    <location>
        <begin position="76"/>
        <end position="87"/>
    </location>
</feature>
<organism evidence="2 3">
    <name type="scientific">Boseongicola aestuarii</name>
    <dbReference type="NCBI Taxonomy" id="1470561"/>
    <lineage>
        <taxon>Bacteria</taxon>
        <taxon>Pseudomonadati</taxon>
        <taxon>Pseudomonadota</taxon>
        <taxon>Alphaproteobacteria</taxon>
        <taxon>Rhodobacterales</taxon>
        <taxon>Paracoccaceae</taxon>
        <taxon>Boseongicola</taxon>
    </lineage>
</organism>
<keyword evidence="3" id="KW-1185">Reference proteome</keyword>
<feature type="compositionally biased region" description="Basic and acidic residues" evidence="1">
    <location>
        <begin position="21"/>
        <end position="33"/>
    </location>
</feature>
<feature type="region of interest" description="Disordered" evidence="1">
    <location>
        <begin position="21"/>
        <end position="134"/>
    </location>
</feature>
<dbReference type="RefSeq" id="WP_093974860.1">
    <property type="nucleotide sequence ID" value="NZ_FXXQ01000010.1"/>
</dbReference>
<dbReference type="OrthoDB" id="7875768at2"/>